<keyword evidence="7" id="KW-0521">NADP</keyword>
<comment type="catalytic activity">
    <reaction evidence="9">
        <text>5,6-dihydrouridine(47) in tRNA + NAD(+) = uridine(47) in tRNA + NADH + H(+)</text>
        <dbReference type="Rhea" id="RHEA:53364"/>
        <dbReference type="Rhea" id="RHEA-COMP:13539"/>
        <dbReference type="Rhea" id="RHEA-COMP:13540"/>
        <dbReference type="ChEBI" id="CHEBI:15378"/>
        <dbReference type="ChEBI" id="CHEBI:57540"/>
        <dbReference type="ChEBI" id="CHEBI:57945"/>
        <dbReference type="ChEBI" id="CHEBI:65315"/>
        <dbReference type="ChEBI" id="CHEBI:74443"/>
        <dbReference type="EC" id="1.3.1.89"/>
    </reaction>
    <physiologicalReaction direction="right-to-left" evidence="9">
        <dbReference type="Rhea" id="RHEA:53366"/>
    </physiologicalReaction>
</comment>
<dbReference type="InterPro" id="IPR018517">
    <property type="entry name" value="tRNA_hU_synthase_CS"/>
</dbReference>
<evidence type="ECO:0000256" key="8">
    <source>
        <dbReference type="ARBA" id="ARBA00023002"/>
    </source>
</evidence>
<comment type="catalytic activity">
    <reaction evidence="12">
        <text>5,6-dihydrouridine(47) in tRNA + NADP(+) = uridine(47) in tRNA + NADPH + H(+)</text>
        <dbReference type="Rhea" id="RHEA:53360"/>
        <dbReference type="Rhea" id="RHEA-COMP:13539"/>
        <dbReference type="Rhea" id="RHEA-COMP:13540"/>
        <dbReference type="ChEBI" id="CHEBI:15378"/>
        <dbReference type="ChEBI" id="CHEBI:57783"/>
        <dbReference type="ChEBI" id="CHEBI:58349"/>
        <dbReference type="ChEBI" id="CHEBI:65315"/>
        <dbReference type="ChEBI" id="CHEBI:74443"/>
        <dbReference type="EC" id="1.3.1.89"/>
    </reaction>
    <physiologicalReaction direction="right-to-left" evidence="12">
        <dbReference type="Rhea" id="RHEA:53362"/>
    </physiologicalReaction>
</comment>
<dbReference type="PANTHER" id="PTHR45846:SF1">
    <property type="entry name" value="TRNA-DIHYDROURIDINE(47) SYNTHASE [NAD(P)(+)]-LIKE"/>
    <property type="match status" value="1"/>
</dbReference>
<dbReference type="Gene3D" id="3.20.20.70">
    <property type="entry name" value="Aldolase class I"/>
    <property type="match status" value="1"/>
</dbReference>
<evidence type="ECO:0000256" key="1">
    <source>
        <dbReference type="ARBA" id="ARBA00001917"/>
    </source>
</evidence>
<proteinExistence type="inferred from homology"/>
<dbReference type="SUPFAM" id="SSF51395">
    <property type="entry name" value="FMN-linked oxidoreductases"/>
    <property type="match status" value="1"/>
</dbReference>
<evidence type="ECO:0000256" key="11">
    <source>
        <dbReference type="ARBA" id="ARBA00049447"/>
    </source>
</evidence>
<evidence type="ECO:0000313" key="15">
    <source>
        <dbReference type="EMBL" id="RNF10209.1"/>
    </source>
</evidence>
<reference evidence="15 16" key="1">
    <citation type="journal article" date="2018" name="BMC Genomics">
        <title>Genomic comparison of Trypanosoma conorhini and Trypanosoma rangeli to Trypanosoma cruzi strains of high and low virulence.</title>
        <authorList>
            <person name="Bradwell K.R."/>
            <person name="Koparde V.N."/>
            <person name="Matveyev A.V."/>
            <person name="Serrano M.G."/>
            <person name="Alves J.M."/>
            <person name="Parikh H."/>
            <person name="Huang B."/>
            <person name="Lee V."/>
            <person name="Espinosa-Alvarez O."/>
            <person name="Ortiz P.A."/>
            <person name="Costa-Martins A.G."/>
            <person name="Teixeira M.M."/>
            <person name="Buck G.A."/>
        </authorList>
    </citation>
    <scope>NUCLEOTIDE SEQUENCE [LARGE SCALE GENOMIC DNA]</scope>
    <source>
        <strain evidence="15 16">AM80</strain>
    </source>
</reference>
<dbReference type="VEuPathDB" id="TriTrypDB:TRSC58_03487"/>
<evidence type="ECO:0000256" key="6">
    <source>
        <dbReference type="ARBA" id="ARBA00022694"/>
    </source>
</evidence>
<dbReference type="EMBL" id="MKGL01000035">
    <property type="protein sequence ID" value="RNF10209.1"/>
    <property type="molecule type" value="Genomic_DNA"/>
</dbReference>
<evidence type="ECO:0000256" key="10">
    <source>
        <dbReference type="ARBA" id="ARBA00048342"/>
    </source>
</evidence>
<evidence type="ECO:0000256" key="5">
    <source>
        <dbReference type="ARBA" id="ARBA00022643"/>
    </source>
</evidence>
<dbReference type="OrthoDB" id="259935at2759"/>
<evidence type="ECO:0000256" key="2">
    <source>
        <dbReference type="ARBA" id="ARBA00005451"/>
    </source>
</evidence>
<keyword evidence="6" id="KW-0819">tRNA processing</keyword>
<keyword evidence="5" id="KW-0288">FMN</keyword>
<dbReference type="GO" id="GO:0003723">
    <property type="term" value="F:RNA binding"/>
    <property type="evidence" value="ECO:0007669"/>
    <property type="project" value="TreeGrafter"/>
</dbReference>
<evidence type="ECO:0000256" key="7">
    <source>
        <dbReference type="ARBA" id="ARBA00022857"/>
    </source>
</evidence>
<dbReference type="OMA" id="SGNANEW"/>
<keyword evidence="4" id="KW-0285">Flavoprotein</keyword>
<feature type="region of interest" description="Disordered" evidence="13">
    <location>
        <begin position="97"/>
        <end position="141"/>
    </location>
</feature>
<comment type="caution">
    <text evidence="15">The sequence shown here is derived from an EMBL/GenBank/DDBJ whole genome shotgun (WGS) entry which is preliminary data.</text>
</comment>
<comment type="cofactor">
    <cofactor evidence="1">
        <name>FMN</name>
        <dbReference type="ChEBI" id="CHEBI:58210"/>
    </cofactor>
</comment>
<dbReference type="EC" id="1.3.1.89" evidence="3"/>
<feature type="compositionally biased region" description="Low complexity" evidence="13">
    <location>
        <begin position="128"/>
        <end position="138"/>
    </location>
</feature>
<dbReference type="PANTHER" id="PTHR45846">
    <property type="entry name" value="TRNA-DIHYDROURIDINE(47) SYNTHASE [NAD(P)(+)]-LIKE"/>
    <property type="match status" value="1"/>
</dbReference>
<dbReference type="Proteomes" id="UP000283634">
    <property type="component" value="Unassembled WGS sequence"/>
</dbReference>
<comment type="similarity">
    <text evidence="2">Belongs to the Dus family. Dus3 subfamily.</text>
</comment>
<keyword evidence="8" id="KW-0560">Oxidoreductase</keyword>
<evidence type="ECO:0000256" key="13">
    <source>
        <dbReference type="SAM" id="MobiDB-lite"/>
    </source>
</evidence>
<dbReference type="AlphaFoldDB" id="A0A422NXR8"/>
<dbReference type="Pfam" id="PF01207">
    <property type="entry name" value="Dus"/>
    <property type="match status" value="1"/>
</dbReference>
<dbReference type="GO" id="GO:0005737">
    <property type="term" value="C:cytoplasm"/>
    <property type="evidence" value="ECO:0007669"/>
    <property type="project" value="UniProtKB-ARBA"/>
</dbReference>
<dbReference type="GeneID" id="40325580"/>
<accession>A0A422NXR8</accession>
<evidence type="ECO:0000256" key="4">
    <source>
        <dbReference type="ARBA" id="ARBA00022630"/>
    </source>
</evidence>
<feature type="compositionally biased region" description="Basic and acidic residues" evidence="13">
    <location>
        <begin position="104"/>
        <end position="127"/>
    </location>
</feature>
<name>A0A422NXR8_TRYRA</name>
<comment type="catalytic activity">
    <reaction evidence="11">
        <text>a 5,6-dihydrouridine in mRNA + NADP(+) = a uridine in mRNA + NADPH + H(+)</text>
        <dbReference type="Rhea" id="RHEA:69855"/>
        <dbReference type="Rhea" id="RHEA-COMP:14658"/>
        <dbReference type="Rhea" id="RHEA-COMP:17789"/>
        <dbReference type="ChEBI" id="CHEBI:15378"/>
        <dbReference type="ChEBI" id="CHEBI:57783"/>
        <dbReference type="ChEBI" id="CHEBI:58349"/>
        <dbReference type="ChEBI" id="CHEBI:65315"/>
        <dbReference type="ChEBI" id="CHEBI:74443"/>
    </reaction>
    <physiologicalReaction direction="right-to-left" evidence="11">
        <dbReference type="Rhea" id="RHEA:69857"/>
    </physiologicalReaction>
</comment>
<feature type="domain" description="DUS-like FMN-binding" evidence="14">
    <location>
        <begin position="191"/>
        <end position="425"/>
    </location>
</feature>
<evidence type="ECO:0000259" key="14">
    <source>
        <dbReference type="Pfam" id="PF01207"/>
    </source>
</evidence>
<comment type="catalytic activity">
    <reaction evidence="10">
        <text>a 5,6-dihydrouridine in mRNA + NAD(+) = a uridine in mRNA + NADH + H(+)</text>
        <dbReference type="Rhea" id="RHEA:69851"/>
        <dbReference type="Rhea" id="RHEA-COMP:14658"/>
        <dbReference type="Rhea" id="RHEA-COMP:17789"/>
        <dbReference type="ChEBI" id="CHEBI:15378"/>
        <dbReference type="ChEBI" id="CHEBI:57540"/>
        <dbReference type="ChEBI" id="CHEBI:57945"/>
        <dbReference type="ChEBI" id="CHEBI:65315"/>
        <dbReference type="ChEBI" id="CHEBI:74443"/>
    </reaction>
    <physiologicalReaction direction="right-to-left" evidence="10">
        <dbReference type="Rhea" id="RHEA:69853"/>
    </physiologicalReaction>
</comment>
<gene>
    <name evidence="15" type="ORF">TraAM80_01647</name>
</gene>
<evidence type="ECO:0000256" key="9">
    <source>
        <dbReference type="ARBA" id="ARBA00048266"/>
    </source>
</evidence>
<protein>
    <recommendedName>
        <fullName evidence="3">tRNA-dihydrouridine(47) synthase [NAD(P)(+)]</fullName>
        <ecNumber evidence="3">1.3.1.89</ecNumber>
    </recommendedName>
</protein>
<sequence>MSDSVPCVGVAPCSTVTDDDGAPTAAPRGVCPVKAEYLRSAPARVTLDVEGRTRGMNKGSERQRSCAVAGTQRPAFEGESNFFHGEILRRIKAVVRQGNAGAKRGRDGAKEGEEDNKRPPAEGEARVGEAGTAAAAEKGVNHAERAVVQHIDEDACDATKNGDFPRMGGSEENMREGSARRRVLFENKLVLAPLTTVGNLPFRRICKEYGADVTVSEMAIVHNLNRLQKAEWSLLRRHASEDIFGLQIAVSRPQDALTWAQAIQSSGYSYDFIDINCGCPVERLVLSGCGCGLWERKGNRLRDVVHSLVQHQSKPVSIKCRIGPDEEAPLLHKQIAEYAGWGAAAVTIHGRSRKQRYTKLANWAYVEDCATRTTLPVIGNGDIFSYEDVVDHRARSPHVTSYMIGRGALIKPWIFEEIKTKQPRDISSHERFEMLRRFCDYGLLHWGSDERGVLTTRRFLCEWLSFLYRYVPVGLLERLPQRINERPPYYEGRDELETLMASDNVTDWIRISELLLGPAGDKFRFTPKHRSSSYATPGAAGEGDMQVEG</sequence>
<evidence type="ECO:0000313" key="16">
    <source>
        <dbReference type="Proteomes" id="UP000283634"/>
    </source>
</evidence>
<keyword evidence="16" id="KW-1185">Reference proteome</keyword>
<dbReference type="InterPro" id="IPR013785">
    <property type="entry name" value="Aldolase_TIM"/>
</dbReference>
<evidence type="ECO:0000256" key="3">
    <source>
        <dbReference type="ARBA" id="ARBA00012376"/>
    </source>
</evidence>
<dbReference type="GO" id="GO:0050660">
    <property type="term" value="F:flavin adenine dinucleotide binding"/>
    <property type="evidence" value="ECO:0007669"/>
    <property type="project" value="InterPro"/>
</dbReference>
<dbReference type="GO" id="GO:0102265">
    <property type="term" value="F:tRNA-dihydrouridine47 synthase activity"/>
    <property type="evidence" value="ECO:0007669"/>
    <property type="project" value="UniProtKB-EC"/>
</dbReference>
<dbReference type="PROSITE" id="PS01136">
    <property type="entry name" value="UPF0034"/>
    <property type="match status" value="1"/>
</dbReference>
<dbReference type="RefSeq" id="XP_029241411.1">
    <property type="nucleotide sequence ID" value="XM_029378681.1"/>
</dbReference>
<organism evidence="15 16">
    <name type="scientific">Trypanosoma rangeli</name>
    <dbReference type="NCBI Taxonomy" id="5698"/>
    <lineage>
        <taxon>Eukaryota</taxon>
        <taxon>Discoba</taxon>
        <taxon>Euglenozoa</taxon>
        <taxon>Kinetoplastea</taxon>
        <taxon>Metakinetoplastina</taxon>
        <taxon>Trypanosomatida</taxon>
        <taxon>Trypanosomatidae</taxon>
        <taxon>Trypanosoma</taxon>
        <taxon>Herpetosoma</taxon>
    </lineage>
</organism>
<dbReference type="InterPro" id="IPR035587">
    <property type="entry name" value="DUS-like_FMN-bd"/>
</dbReference>
<dbReference type="CDD" id="cd02801">
    <property type="entry name" value="DUS_like_FMN"/>
    <property type="match status" value="1"/>
</dbReference>
<feature type="region of interest" description="Disordered" evidence="13">
    <location>
        <begin position="528"/>
        <end position="549"/>
    </location>
</feature>
<evidence type="ECO:0000256" key="12">
    <source>
        <dbReference type="ARBA" id="ARBA00049513"/>
    </source>
</evidence>